<evidence type="ECO:0000313" key="3">
    <source>
        <dbReference type="Proteomes" id="UP001501337"/>
    </source>
</evidence>
<organism evidence="2 3">
    <name type="scientific">Allohahella marinimesophila</name>
    <dbReference type="NCBI Taxonomy" id="1054972"/>
    <lineage>
        <taxon>Bacteria</taxon>
        <taxon>Pseudomonadati</taxon>
        <taxon>Pseudomonadota</taxon>
        <taxon>Gammaproteobacteria</taxon>
        <taxon>Oceanospirillales</taxon>
        <taxon>Hahellaceae</taxon>
        <taxon>Allohahella</taxon>
    </lineage>
</organism>
<dbReference type="RefSeq" id="WP_344806549.1">
    <property type="nucleotide sequence ID" value="NZ_BAABBO010000010.1"/>
</dbReference>
<protein>
    <submittedName>
        <fullName evidence="2">Uncharacterized protein</fullName>
    </submittedName>
</protein>
<name>A0ABP7PH61_9GAMM</name>
<evidence type="ECO:0000313" key="2">
    <source>
        <dbReference type="EMBL" id="GAA3964968.1"/>
    </source>
</evidence>
<reference evidence="3" key="1">
    <citation type="journal article" date="2019" name="Int. J. Syst. Evol. Microbiol.">
        <title>The Global Catalogue of Microorganisms (GCM) 10K type strain sequencing project: providing services to taxonomists for standard genome sequencing and annotation.</title>
        <authorList>
            <consortium name="The Broad Institute Genomics Platform"/>
            <consortium name="The Broad Institute Genome Sequencing Center for Infectious Disease"/>
            <person name="Wu L."/>
            <person name="Ma J."/>
        </authorList>
    </citation>
    <scope>NUCLEOTIDE SEQUENCE [LARGE SCALE GENOMIC DNA]</scope>
    <source>
        <strain evidence="3">JCM 17555</strain>
    </source>
</reference>
<proteinExistence type="predicted"/>
<dbReference type="EMBL" id="BAABBO010000010">
    <property type="protein sequence ID" value="GAA3964968.1"/>
    <property type="molecule type" value="Genomic_DNA"/>
</dbReference>
<sequence>MTFERLKPGHPAHLVLGLVIWSVWFVLLYGGLSVACELAPPGAEQGALNWLNATLLVLGVFFFVMLLAGAYMSWRHAPSAESDQPQQRFLGRVAAAVYLFAAIASLAIAVPSLVMPPCL</sequence>
<keyword evidence="3" id="KW-1185">Reference proteome</keyword>
<keyword evidence="1" id="KW-0472">Membrane</keyword>
<keyword evidence="1" id="KW-1133">Transmembrane helix</keyword>
<dbReference type="Proteomes" id="UP001501337">
    <property type="component" value="Unassembled WGS sequence"/>
</dbReference>
<gene>
    <name evidence="2" type="ORF">GCM10022278_23470</name>
</gene>
<comment type="caution">
    <text evidence="2">The sequence shown here is derived from an EMBL/GenBank/DDBJ whole genome shotgun (WGS) entry which is preliminary data.</text>
</comment>
<keyword evidence="1" id="KW-0812">Transmembrane</keyword>
<evidence type="ECO:0000256" key="1">
    <source>
        <dbReference type="SAM" id="Phobius"/>
    </source>
</evidence>
<accession>A0ABP7PH61</accession>
<feature type="transmembrane region" description="Helical" evidence="1">
    <location>
        <begin position="50"/>
        <end position="72"/>
    </location>
</feature>
<feature type="transmembrane region" description="Helical" evidence="1">
    <location>
        <begin position="12"/>
        <end position="30"/>
    </location>
</feature>
<feature type="transmembrane region" description="Helical" evidence="1">
    <location>
        <begin position="93"/>
        <end position="114"/>
    </location>
</feature>